<evidence type="ECO:0008006" key="7">
    <source>
        <dbReference type="Google" id="ProtNLM"/>
    </source>
</evidence>
<dbReference type="Pfam" id="PF00252">
    <property type="entry name" value="Ribosomal_L16"/>
    <property type="match status" value="1"/>
</dbReference>
<dbReference type="Proteomes" id="UP000664169">
    <property type="component" value="Unassembled WGS sequence"/>
</dbReference>
<reference evidence="5" key="1">
    <citation type="submission" date="2021-03" db="EMBL/GenBank/DDBJ databases">
        <authorList>
            <person name="Tagirdzhanova G."/>
        </authorList>
    </citation>
    <scope>NUCLEOTIDE SEQUENCE</scope>
</reference>
<organism evidence="5 6">
    <name type="scientific">Gomphillus americanus</name>
    <dbReference type="NCBI Taxonomy" id="1940652"/>
    <lineage>
        <taxon>Eukaryota</taxon>
        <taxon>Fungi</taxon>
        <taxon>Dikarya</taxon>
        <taxon>Ascomycota</taxon>
        <taxon>Pezizomycotina</taxon>
        <taxon>Lecanoromycetes</taxon>
        <taxon>OSLEUM clade</taxon>
        <taxon>Ostropomycetidae</taxon>
        <taxon>Ostropales</taxon>
        <taxon>Graphidaceae</taxon>
        <taxon>Gomphilloideae</taxon>
        <taxon>Gomphillus</taxon>
    </lineage>
</organism>
<dbReference type="GO" id="GO:0003735">
    <property type="term" value="F:structural constituent of ribosome"/>
    <property type="evidence" value="ECO:0007669"/>
    <property type="project" value="InterPro"/>
</dbReference>
<dbReference type="InterPro" id="IPR036920">
    <property type="entry name" value="Ribosomal_uL16_sf"/>
</dbReference>
<dbReference type="Gene3D" id="3.90.1170.10">
    <property type="entry name" value="Ribosomal protein L10e/L16"/>
    <property type="match status" value="1"/>
</dbReference>
<sequence>MKTQLLRSLPARPSQLKSSNPCSLLYTLSQLSISRTPALSSKPVVRTFSSTTAQNSWLEPRRGYGGKWRKGRPRVSTGGSMRGTTVVWGDYGLRMSDHDRRVSAKQLLIGADTIKKRLRGERYRFYTRVAANIPVFTKGNEMRMGKGKGTFDYFSSRITVSQIVFEVKGEVHERVVRDAFRLAAAKMPGQYEFVKKGDPPVMGLTKVPDEATLQQLLRPRRDLAAETSVHSVPVVELPATPATPGITASPL</sequence>
<accession>A0A8H3FUQ5</accession>
<evidence type="ECO:0000313" key="5">
    <source>
        <dbReference type="EMBL" id="CAF9929624.1"/>
    </source>
</evidence>
<proteinExistence type="inferred from homology"/>
<dbReference type="CDD" id="cd01433">
    <property type="entry name" value="Ribosomal_L16_L10e"/>
    <property type="match status" value="1"/>
</dbReference>
<dbReference type="PRINTS" id="PR00060">
    <property type="entry name" value="RIBOSOMALL16"/>
</dbReference>
<evidence type="ECO:0000256" key="3">
    <source>
        <dbReference type="ARBA" id="ARBA00023274"/>
    </source>
</evidence>
<evidence type="ECO:0000313" key="6">
    <source>
        <dbReference type="Proteomes" id="UP000664169"/>
    </source>
</evidence>
<dbReference type="InterPro" id="IPR020798">
    <property type="entry name" value="Ribosomal_uL16_CS"/>
</dbReference>
<protein>
    <recommendedName>
        <fullName evidence="7">Ribosomal protein L16</fullName>
    </recommendedName>
</protein>
<dbReference type="InterPro" id="IPR016180">
    <property type="entry name" value="Ribosomal_uL16_dom"/>
</dbReference>
<dbReference type="AlphaFoldDB" id="A0A8H3FUQ5"/>
<dbReference type="InterPro" id="IPR047873">
    <property type="entry name" value="Ribosomal_uL16"/>
</dbReference>
<evidence type="ECO:0000256" key="2">
    <source>
        <dbReference type="ARBA" id="ARBA00022980"/>
    </source>
</evidence>
<dbReference type="InterPro" id="IPR000114">
    <property type="entry name" value="Ribosomal_uL16_bact-type"/>
</dbReference>
<dbReference type="PANTHER" id="PTHR12220">
    <property type="entry name" value="50S/60S RIBOSOMAL PROTEIN L16"/>
    <property type="match status" value="1"/>
</dbReference>
<dbReference type="OrthoDB" id="268521at2759"/>
<dbReference type="GO" id="GO:0005762">
    <property type="term" value="C:mitochondrial large ribosomal subunit"/>
    <property type="evidence" value="ECO:0007669"/>
    <property type="project" value="TreeGrafter"/>
</dbReference>
<name>A0A8H3FUQ5_9LECA</name>
<dbReference type="GO" id="GO:0032543">
    <property type="term" value="P:mitochondrial translation"/>
    <property type="evidence" value="ECO:0007669"/>
    <property type="project" value="TreeGrafter"/>
</dbReference>
<comment type="caution">
    <text evidence="5">The sequence shown here is derived from an EMBL/GenBank/DDBJ whole genome shotgun (WGS) entry which is preliminary data.</text>
</comment>
<evidence type="ECO:0000256" key="1">
    <source>
        <dbReference type="ARBA" id="ARBA00008931"/>
    </source>
</evidence>
<dbReference type="GO" id="GO:0019843">
    <property type="term" value="F:rRNA binding"/>
    <property type="evidence" value="ECO:0007669"/>
    <property type="project" value="InterPro"/>
</dbReference>
<keyword evidence="3 4" id="KW-0687">Ribonucleoprotein</keyword>
<keyword evidence="2 4" id="KW-0689">Ribosomal protein</keyword>
<gene>
    <name evidence="5" type="ORF">GOMPHAMPRED_005435</name>
</gene>
<evidence type="ECO:0000256" key="4">
    <source>
        <dbReference type="RuleBase" id="RU004413"/>
    </source>
</evidence>
<dbReference type="PANTHER" id="PTHR12220:SF13">
    <property type="entry name" value="LARGE RIBOSOMAL SUBUNIT PROTEIN UL16M"/>
    <property type="match status" value="1"/>
</dbReference>
<dbReference type="PROSITE" id="PS00701">
    <property type="entry name" value="RIBOSOMAL_L16_2"/>
    <property type="match status" value="1"/>
</dbReference>
<keyword evidence="6" id="KW-1185">Reference proteome</keyword>
<dbReference type="EMBL" id="CAJPDQ010000033">
    <property type="protein sequence ID" value="CAF9929624.1"/>
    <property type="molecule type" value="Genomic_DNA"/>
</dbReference>
<dbReference type="NCBIfam" id="TIGR01164">
    <property type="entry name" value="rplP_bact"/>
    <property type="match status" value="1"/>
</dbReference>
<comment type="similarity">
    <text evidence="1 4">Belongs to the universal ribosomal protein uL16 family.</text>
</comment>
<dbReference type="SUPFAM" id="SSF54686">
    <property type="entry name" value="Ribosomal protein L16p/L10e"/>
    <property type="match status" value="1"/>
</dbReference>